<gene>
    <name evidence="1" type="ORF">GPL21_03280</name>
</gene>
<proteinExistence type="predicted"/>
<dbReference type="AlphaFoldDB" id="A0A844SNW2"/>
<dbReference type="EMBL" id="WQNF01000002">
    <property type="protein sequence ID" value="MVT64140.1"/>
    <property type="molecule type" value="Genomic_DNA"/>
</dbReference>
<keyword evidence="2" id="KW-1185">Reference proteome</keyword>
<organism evidence="1 2">
    <name type="scientific">Bradyrhizobium pachyrhizi</name>
    <dbReference type="NCBI Taxonomy" id="280333"/>
    <lineage>
        <taxon>Bacteria</taxon>
        <taxon>Pseudomonadati</taxon>
        <taxon>Pseudomonadota</taxon>
        <taxon>Alphaproteobacteria</taxon>
        <taxon>Hyphomicrobiales</taxon>
        <taxon>Nitrobacteraceae</taxon>
        <taxon>Bradyrhizobium</taxon>
    </lineage>
</organism>
<comment type="caution">
    <text evidence="1">The sequence shown here is derived from an EMBL/GenBank/DDBJ whole genome shotgun (WGS) entry which is preliminary data.</text>
</comment>
<dbReference type="Proteomes" id="UP000436468">
    <property type="component" value="Unassembled WGS sequence"/>
</dbReference>
<reference evidence="1 2" key="1">
    <citation type="submission" date="2019-12" db="EMBL/GenBank/DDBJ databases">
        <title>Draft genome sequences Bradyrhizobium cajani AMBPC1010, Bradyrhizobium pachyrhizi AMBPC1040 and Bradyrhizobium yuanmingense ALSPC3051, three plant growth promoting strains isolated from nodules of Cajanus cajan L. in Dominican Republic.</title>
        <authorList>
            <person name="Flores-Felix J.D."/>
            <person name="Araujo J."/>
            <person name="Diaz-Alcantara C."/>
            <person name="Gonzalez-Andres F."/>
            <person name="Velazquez E."/>
        </authorList>
    </citation>
    <scope>NUCLEOTIDE SEQUENCE [LARGE SCALE GENOMIC DNA]</scope>
    <source>
        <strain evidence="1 2">1040</strain>
    </source>
</reference>
<evidence type="ECO:0000313" key="1">
    <source>
        <dbReference type="EMBL" id="MVT64140.1"/>
    </source>
</evidence>
<protein>
    <submittedName>
        <fullName evidence="1">Uncharacterized protein</fullName>
    </submittedName>
</protein>
<accession>A0A844SNW2</accession>
<dbReference type="RefSeq" id="WP_157341043.1">
    <property type="nucleotide sequence ID" value="NZ_CP121667.1"/>
</dbReference>
<name>A0A844SNW2_9BRAD</name>
<evidence type="ECO:0000313" key="2">
    <source>
        <dbReference type="Proteomes" id="UP000436468"/>
    </source>
</evidence>
<sequence length="77" mass="8000">MTIARCATPRAVLCADCDQRGSSAQVPSRCFAGVTSAAAAAVEIPAAIAISVVATNPFRMCTIIVSDCRCRIVRNAE</sequence>